<evidence type="ECO:0000256" key="10">
    <source>
        <dbReference type="ARBA" id="ARBA00067609"/>
    </source>
</evidence>
<feature type="binding site" evidence="11">
    <location>
        <position position="181"/>
    </location>
    <ligand>
        <name>Zn(2+)</name>
        <dbReference type="ChEBI" id="CHEBI:29105"/>
        <label>2</label>
    </ligand>
</feature>
<dbReference type="PROSITE" id="PS50076">
    <property type="entry name" value="DNAJ_2"/>
    <property type="match status" value="1"/>
</dbReference>
<evidence type="ECO:0000256" key="5">
    <source>
        <dbReference type="ARBA" id="ARBA00022833"/>
    </source>
</evidence>
<dbReference type="Proteomes" id="UP000778951">
    <property type="component" value="Unassembled WGS sequence"/>
</dbReference>
<dbReference type="CDD" id="cd10719">
    <property type="entry name" value="DnaJ_zf"/>
    <property type="match status" value="1"/>
</dbReference>
<evidence type="ECO:0000256" key="4">
    <source>
        <dbReference type="ARBA" id="ARBA00022771"/>
    </source>
</evidence>
<name>A0A968GJ34_9SPIO</name>
<reference evidence="15" key="1">
    <citation type="submission" date="2020-03" db="EMBL/GenBank/DDBJ databases">
        <title>Spirochaetal bacteria isolated from arthropods constitute a novel genus Entomospira genus novum within the order Spirochaetales.</title>
        <authorList>
            <person name="Grana-Miraglia L."/>
            <person name="Sikutova S."/>
            <person name="Fingerle V."/>
            <person name="Sing A."/>
            <person name="Castillo-Ramirez S."/>
            <person name="Margos G."/>
            <person name="Rudolf I."/>
        </authorList>
    </citation>
    <scope>NUCLEOTIDE SEQUENCE</scope>
    <source>
        <strain evidence="15">BR149</strain>
    </source>
</reference>
<comment type="similarity">
    <text evidence="9 11">Belongs to the DnaJ family.</text>
</comment>
<dbReference type="GO" id="GO:0031072">
    <property type="term" value="F:heat shock protein binding"/>
    <property type="evidence" value="ECO:0007669"/>
    <property type="project" value="InterPro"/>
</dbReference>
<feature type="binding site" evidence="11">
    <location>
        <position position="184"/>
    </location>
    <ligand>
        <name>Zn(2+)</name>
        <dbReference type="ChEBI" id="CHEBI:29105"/>
        <label>2</label>
    </ligand>
</feature>
<dbReference type="GO" id="GO:0005524">
    <property type="term" value="F:ATP binding"/>
    <property type="evidence" value="ECO:0007669"/>
    <property type="project" value="InterPro"/>
</dbReference>
<dbReference type="RefSeq" id="WP_167696045.1">
    <property type="nucleotide sequence ID" value="NZ_CP118181.1"/>
</dbReference>
<feature type="binding site" evidence="11">
    <location>
        <position position="195"/>
    </location>
    <ligand>
        <name>Zn(2+)</name>
        <dbReference type="ChEBI" id="CHEBI:29105"/>
        <label>1</label>
    </ligand>
</feature>
<dbReference type="InterPro" id="IPR036869">
    <property type="entry name" value="J_dom_sf"/>
</dbReference>
<evidence type="ECO:0000313" key="15">
    <source>
        <dbReference type="EMBL" id="NIZ69977.1"/>
    </source>
</evidence>
<evidence type="ECO:0000259" key="14">
    <source>
        <dbReference type="PROSITE" id="PS51188"/>
    </source>
</evidence>
<dbReference type="PROSITE" id="PS00636">
    <property type="entry name" value="DNAJ_1"/>
    <property type="match status" value="1"/>
</dbReference>
<comment type="subunit">
    <text evidence="11">Homodimer.</text>
</comment>
<dbReference type="GO" id="GO:0009408">
    <property type="term" value="P:response to heat"/>
    <property type="evidence" value="ECO:0007669"/>
    <property type="project" value="InterPro"/>
</dbReference>
<feature type="binding site" evidence="11">
    <location>
        <position position="198"/>
    </location>
    <ligand>
        <name>Zn(2+)</name>
        <dbReference type="ChEBI" id="CHEBI:29105"/>
        <label>1</label>
    </ligand>
</feature>
<keyword evidence="16" id="KW-1185">Reference proteome</keyword>
<feature type="repeat" description="CXXCXGXG motif" evidence="11">
    <location>
        <begin position="159"/>
        <end position="166"/>
    </location>
</feature>
<feature type="binding site" evidence="11">
    <location>
        <position position="159"/>
    </location>
    <ligand>
        <name>Zn(2+)</name>
        <dbReference type="ChEBI" id="CHEBI:29105"/>
        <label>2</label>
    </ligand>
</feature>
<feature type="binding site" evidence="11">
    <location>
        <position position="142"/>
    </location>
    <ligand>
        <name>Zn(2+)</name>
        <dbReference type="ChEBI" id="CHEBI:29105"/>
        <label>1</label>
    </ligand>
</feature>
<evidence type="ECO:0000313" key="16">
    <source>
        <dbReference type="Proteomes" id="UP000778951"/>
    </source>
</evidence>
<dbReference type="InterPro" id="IPR001623">
    <property type="entry name" value="DnaJ_domain"/>
</dbReference>
<comment type="cofactor">
    <cofactor evidence="11">
        <name>Zn(2+)</name>
        <dbReference type="ChEBI" id="CHEBI:29105"/>
    </cofactor>
    <text evidence="11">Binds 2 Zn(2+) ions per monomer.</text>
</comment>
<sequence>MAKRDYYEVLETPKSASAEEIKKAYRKLAIKYHPDRNPDNAEAEAKFKEATEAYEVLSDSQKREAYDRYGFDAVNNAGGGFDPNAFRGDFGDIFSSFFGGGSSSRRGNPAQGRDLRYDLTINLADVVSGSKQNIVINNQIFCDACSGSGAKAGSSKKTCHTCHGTGQVVRSAGFFSIPSTCATCNGSGQIIEQPCAKCSGKGVKANREEIALTIPSGIEDGQRLRVSGRGDAVSGSSQRGDLYVYIRVRPHEHFERDGADLWCVIPISPVQLMLGDEIIIHTITGSRVKLKIKAGSQHGDDLRIRDQGLPMLNSSKKGDLYVKLQVSIPEKISGKAKDLLKELERELKVEKEPRPVRLKDLK</sequence>
<evidence type="ECO:0000256" key="2">
    <source>
        <dbReference type="ARBA" id="ARBA00022723"/>
    </source>
</evidence>
<evidence type="ECO:0000256" key="11">
    <source>
        <dbReference type="HAMAP-Rule" id="MF_01152"/>
    </source>
</evidence>
<comment type="subcellular location">
    <subcellularLocation>
        <location evidence="11">Cytoplasm</location>
    </subcellularLocation>
</comment>
<dbReference type="InterPro" id="IPR001305">
    <property type="entry name" value="HSP_DnaJ_Cys-rich_dom"/>
</dbReference>
<dbReference type="GO" id="GO:0006260">
    <property type="term" value="P:DNA replication"/>
    <property type="evidence" value="ECO:0007669"/>
    <property type="project" value="UniProtKB-KW"/>
</dbReference>
<dbReference type="SUPFAM" id="SSF49493">
    <property type="entry name" value="HSP40/DnaJ peptide-binding domain"/>
    <property type="match status" value="2"/>
</dbReference>
<feature type="repeat" description="CXXCXGXG motif" evidence="11">
    <location>
        <begin position="195"/>
        <end position="202"/>
    </location>
</feature>
<dbReference type="NCBIfam" id="TIGR02349">
    <property type="entry name" value="DnaJ_bact"/>
    <property type="match status" value="1"/>
</dbReference>
<keyword evidence="11" id="KW-0963">Cytoplasm</keyword>
<dbReference type="FunFam" id="2.60.260.20:FF:000005">
    <property type="entry name" value="Chaperone protein dnaJ 1, mitochondrial"/>
    <property type="match status" value="1"/>
</dbReference>
<keyword evidence="4 11" id="KW-0863">Zinc-finger</keyword>
<dbReference type="FunFam" id="1.10.287.110:FF:000034">
    <property type="entry name" value="Chaperone protein DnaJ"/>
    <property type="match status" value="1"/>
</dbReference>
<dbReference type="GO" id="GO:0005737">
    <property type="term" value="C:cytoplasm"/>
    <property type="evidence" value="ECO:0007669"/>
    <property type="project" value="UniProtKB-SubCell"/>
</dbReference>
<feature type="zinc finger region" description="CR-type" evidence="12">
    <location>
        <begin position="129"/>
        <end position="207"/>
    </location>
</feature>
<dbReference type="SMART" id="SM00271">
    <property type="entry name" value="DnaJ"/>
    <property type="match status" value="1"/>
</dbReference>
<feature type="repeat" description="CXXCXGXG motif" evidence="11">
    <location>
        <begin position="181"/>
        <end position="188"/>
    </location>
</feature>
<evidence type="ECO:0000256" key="7">
    <source>
        <dbReference type="ARBA" id="ARBA00023186"/>
    </source>
</evidence>
<feature type="binding site" evidence="11">
    <location>
        <position position="162"/>
    </location>
    <ligand>
        <name>Zn(2+)</name>
        <dbReference type="ChEBI" id="CHEBI:29105"/>
        <label>2</label>
    </ligand>
</feature>
<dbReference type="FunFam" id="2.10.230.10:FF:000002">
    <property type="entry name" value="Molecular chaperone DnaJ"/>
    <property type="match status" value="1"/>
</dbReference>
<feature type="domain" description="J" evidence="13">
    <location>
        <begin position="5"/>
        <end position="70"/>
    </location>
</feature>
<evidence type="ECO:0000256" key="12">
    <source>
        <dbReference type="PROSITE-ProRule" id="PRU00546"/>
    </source>
</evidence>
<dbReference type="InterPro" id="IPR002939">
    <property type="entry name" value="DnaJ_C"/>
</dbReference>
<accession>A0A968GJ34</accession>
<dbReference type="PRINTS" id="PR00625">
    <property type="entry name" value="JDOMAIN"/>
</dbReference>
<keyword evidence="6 11" id="KW-0346">Stress response</keyword>
<dbReference type="InterPro" id="IPR036410">
    <property type="entry name" value="HSP_DnaJ_Cys-rich_dom_sf"/>
</dbReference>
<dbReference type="PANTHER" id="PTHR43096">
    <property type="entry name" value="DNAJ HOMOLOG 1, MITOCHONDRIAL-RELATED"/>
    <property type="match status" value="1"/>
</dbReference>
<dbReference type="SUPFAM" id="SSF46565">
    <property type="entry name" value="Chaperone J-domain"/>
    <property type="match status" value="1"/>
</dbReference>
<dbReference type="GO" id="GO:0051082">
    <property type="term" value="F:unfolded protein binding"/>
    <property type="evidence" value="ECO:0007669"/>
    <property type="project" value="UniProtKB-UniRule"/>
</dbReference>
<keyword evidence="5 11" id="KW-0862">Zinc</keyword>
<dbReference type="Gene3D" id="2.10.230.10">
    <property type="entry name" value="Heat shock protein DnaJ, cysteine-rich domain"/>
    <property type="match status" value="1"/>
</dbReference>
<dbReference type="AlphaFoldDB" id="A0A968GJ34"/>
<feature type="repeat" description="CXXCXGXG motif" evidence="11">
    <location>
        <begin position="142"/>
        <end position="149"/>
    </location>
</feature>
<dbReference type="InterPro" id="IPR008971">
    <property type="entry name" value="HSP40/DnaJ_pept-bd"/>
</dbReference>
<protein>
    <recommendedName>
        <fullName evidence="10 11">Chaperone protein DnaJ</fullName>
    </recommendedName>
</protein>
<dbReference type="InterPro" id="IPR018253">
    <property type="entry name" value="DnaJ_domain_CS"/>
</dbReference>
<evidence type="ECO:0000256" key="1">
    <source>
        <dbReference type="ARBA" id="ARBA00022705"/>
    </source>
</evidence>
<dbReference type="GO" id="GO:0042026">
    <property type="term" value="P:protein refolding"/>
    <property type="evidence" value="ECO:0007669"/>
    <property type="project" value="TreeGrafter"/>
</dbReference>
<evidence type="ECO:0000256" key="3">
    <source>
        <dbReference type="ARBA" id="ARBA00022737"/>
    </source>
</evidence>
<dbReference type="SUPFAM" id="SSF57938">
    <property type="entry name" value="DnaJ/Hsp40 cysteine-rich domain"/>
    <property type="match status" value="1"/>
</dbReference>
<feature type="domain" description="CR-type" evidence="14">
    <location>
        <begin position="129"/>
        <end position="207"/>
    </location>
</feature>
<dbReference type="GO" id="GO:0008270">
    <property type="term" value="F:zinc ion binding"/>
    <property type="evidence" value="ECO:0007669"/>
    <property type="project" value="UniProtKB-UniRule"/>
</dbReference>
<comment type="domain">
    <text evidence="11">The J domain is necessary and sufficient to stimulate DnaK ATPase activity. Zinc center 1 plays an important role in the autonomous, DnaK-independent chaperone activity of DnaJ. Zinc center 2 is essential for interaction with DnaK and for DnaJ activity.</text>
</comment>
<dbReference type="Gene3D" id="2.60.260.20">
    <property type="entry name" value="Urease metallochaperone UreE, N-terminal domain"/>
    <property type="match status" value="2"/>
</dbReference>
<dbReference type="Gene3D" id="1.10.287.110">
    <property type="entry name" value="DnaJ domain"/>
    <property type="match status" value="1"/>
</dbReference>
<dbReference type="InterPro" id="IPR012724">
    <property type="entry name" value="DnaJ"/>
</dbReference>
<keyword evidence="1 11" id="KW-0235">DNA replication</keyword>
<keyword evidence="3 11" id="KW-0677">Repeat</keyword>
<dbReference type="PROSITE" id="PS51188">
    <property type="entry name" value="ZF_CR"/>
    <property type="match status" value="1"/>
</dbReference>
<dbReference type="EMBL" id="JAATLM010000001">
    <property type="protein sequence ID" value="NIZ69977.1"/>
    <property type="molecule type" value="Genomic_DNA"/>
</dbReference>
<dbReference type="Pfam" id="PF01556">
    <property type="entry name" value="DnaJ_C"/>
    <property type="match status" value="1"/>
</dbReference>
<comment type="caution">
    <text evidence="15">The sequence shown here is derived from an EMBL/GenBank/DDBJ whole genome shotgun (WGS) entry which is preliminary data.</text>
</comment>
<keyword evidence="2 11" id="KW-0479">Metal-binding</keyword>
<dbReference type="Pfam" id="PF00684">
    <property type="entry name" value="DnaJ_CXXCXGXG"/>
    <property type="match status" value="1"/>
</dbReference>
<dbReference type="CDD" id="cd10747">
    <property type="entry name" value="DnaJ_C"/>
    <property type="match status" value="1"/>
</dbReference>
<evidence type="ECO:0000256" key="9">
    <source>
        <dbReference type="ARBA" id="ARBA00061004"/>
    </source>
</evidence>
<dbReference type="NCBIfam" id="NF008035">
    <property type="entry name" value="PRK10767.1"/>
    <property type="match status" value="1"/>
</dbReference>
<organism evidence="15 16">
    <name type="scientific">Entomospira culicis</name>
    <dbReference type="NCBI Taxonomy" id="2719989"/>
    <lineage>
        <taxon>Bacteria</taxon>
        <taxon>Pseudomonadati</taxon>
        <taxon>Spirochaetota</taxon>
        <taxon>Spirochaetia</taxon>
        <taxon>Spirochaetales</taxon>
        <taxon>Spirochaetaceae</taxon>
        <taxon>Entomospira</taxon>
    </lineage>
</organism>
<gene>
    <name evidence="11 15" type="primary">dnaJ</name>
    <name evidence="15" type="ORF">HCT48_07130</name>
</gene>
<proteinExistence type="inferred from homology"/>
<feature type="binding site" evidence="11">
    <location>
        <position position="145"/>
    </location>
    <ligand>
        <name>Zn(2+)</name>
        <dbReference type="ChEBI" id="CHEBI:29105"/>
        <label>1</label>
    </ligand>
</feature>
<keyword evidence="7 11" id="KW-0143">Chaperone</keyword>
<dbReference type="HAMAP" id="MF_01152">
    <property type="entry name" value="DnaJ"/>
    <property type="match status" value="1"/>
</dbReference>
<evidence type="ECO:0000256" key="6">
    <source>
        <dbReference type="ARBA" id="ARBA00023016"/>
    </source>
</evidence>
<dbReference type="PANTHER" id="PTHR43096:SF10">
    <property type="entry name" value="CHAPERONE PROTEIN DNAJ A6, CHLOROPLASTIC"/>
    <property type="match status" value="1"/>
</dbReference>
<dbReference type="Pfam" id="PF00226">
    <property type="entry name" value="DnaJ"/>
    <property type="match status" value="1"/>
</dbReference>
<evidence type="ECO:0000256" key="8">
    <source>
        <dbReference type="ARBA" id="ARBA00053423"/>
    </source>
</evidence>
<evidence type="ECO:0000259" key="13">
    <source>
        <dbReference type="PROSITE" id="PS50076"/>
    </source>
</evidence>
<comment type="function">
    <text evidence="8 11">Participates actively in the response to hyperosmotic and heat shock by preventing the aggregation of stress-denatured proteins and by disaggregating proteins, also in an autonomous, DnaK-independent fashion. Unfolded proteins bind initially to DnaJ; upon interaction with the DnaJ-bound protein, DnaK hydrolyzes its bound ATP, resulting in the formation of a stable complex. GrpE releases ADP from DnaK; ATP binding to DnaK triggers the release of the substrate protein, thus completing the reaction cycle. Several rounds of ATP-dependent interactions between DnaJ, DnaK and GrpE are required for fully efficient folding. Also involved, together with DnaK and GrpE, in the DNA replication of plasmids through activation of initiation proteins.</text>
</comment>
<dbReference type="CDD" id="cd06257">
    <property type="entry name" value="DnaJ"/>
    <property type="match status" value="1"/>
</dbReference>